<protein>
    <submittedName>
        <fullName evidence="6">DUF3596 domain-containing protein</fullName>
    </submittedName>
</protein>
<dbReference type="InterPro" id="IPR050808">
    <property type="entry name" value="Phage_Integrase"/>
</dbReference>
<dbReference type="AlphaFoldDB" id="A0A420KC12"/>
<dbReference type="Proteomes" id="UP000216225">
    <property type="component" value="Unassembled WGS sequence"/>
</dbReference>
<dbReference type="PANTHER" id="PTHR30629">
    <property type="entry name" value="PROPHAGE INTEGRASE"/>
    <property type="match status" value="1"/>
</dbReference>
<accession>A0A420KC12</accession>
<name>A0A420KC12_9BURK</name>
<dbReference type="PROSITE" id="PS51898">
    <property type="entry name" value="TYR_RECOMBINASE"/>
    <property type="match status" value="1"/>
</dbReference>
<dbReference type="Pfam" id="PF12167">
    <property type="entry name" value="Arm-DNA-bind_2"/>
    <property type="match status" value="1"/>
</dbReference>
<dbReference type="GO" id="GO:0006310">
    <property type="term" value="P:DNA recombination"/>
    <property type="evidence" value="ECO:0007669"/>
    <property type="project" value="UniProtKB-KW"/>
</dbReference>
<dbReference type="CDD" id="cd01189">
    <property type="entry name" value="INT_ICEBs1_C_like"/>
    <property type="match status" value="1"/>
</dbReference>
<evidence type="ECO:0000256" key="3">
    <source>
        <dbReference type="ARBA" id="ARBA00023125"/>
    </source>
</evidence>
<dbReference type="SUPFAM" id="SSF56349">
    <property type="entry name" value="DNA breaking-rejoining enzymes"/>
    <property type="match status" value="1"/>
</dbReference>
<feature type="domain" description="Tyr recombinase" evidence="5">
    <location>
        <begin position="176"/>
        <end position="363"/>
    </location>
</feature>
<dbReference type="InterPro" id="IPR010998">
    <property type="entry name" value="Integrase_recombinase_N"/>
</dbReference>
<reference evidence="6 7" key="1">
    <citation type="submission" date="2018-09" db="EMBL/GenBank/DDBJ databases">
        <title>Genome comparison of Alicycliphilus sp. BQ1, a polyurethanolytic bacterium, with its closest phylogenetic relatives Alicycliphilus denitrificans BC and K601, unable to attack polyurethane.</title>
        <authorList>
            <person name="Loza-Tavera H."/>
            <person name="Lozano L."/>
            <person name="Cevallos M."/>
            <person name="Maya-Lucas O."/>
            <person name="Garcia-Mena J."/>
            <person name="Hernandez J."/>
        </authorList>
    </citation>
    <scope>NUCLEOTIDE SEQUENCE [LARGE SCALE GENOMIC DNA]</scope>
    <source>
        <strain evidence="6 7">BQ1</strain>
    </source>
</reference>
<evidence type="ECO:0000256" key="1">
    <source>
        <dbReference type="ARBA" id="ARBA00008857"/>
    </source>
</evidence>
<comment type="caution">
    <text evidence="6">The sequence shown here is derived from an EMBL/GenBank/DDBJ whole genome shotgun (WGS) entry which is preliminary data.</text>
</comment>
<dbReference type="InterPro" id="IPR011010">
    <property type="entry name" value="DNA_brk_join_enz"/>
</dbReference>
<evidence type="ECO:0000256" key="4">
    <source>
        <dbReference type="ARBA" id="ARBA00023172"/>
    </source>
</evidence>
<organism evidence="6 7">
    <name type="scientific">Alicycliphilus denitrificans</name>
    <dbReference type="NCBI Taxonomy" id="179636"/>
    <lineage>
        <taxon>Bacteria</taxon>
        <taxon>Pseudomonadati</taxon>
        <taxon>Pseudomonadota</taxon>
        <taxon>Betaproteobacteria</taxon>
        <taxon>Burkholderiales</taxon>
        <taxon>Comamonadaceae</taxon>
        <taxon>Alicycliphilus</taxon>
    </lineage>
</organism>
<evidence type="ECO:0000259" key="5">
    <source>
        <dbReference type="PROSITE" id="PS51898"/>
    </source>
</evidence>
<dbReference type="GO" id="GO:0015074">
    <property type="term" value="P:DNA integration"/>
    <property type="evidence" value="ECO:0007669"/>
    <property type="project" value="UniProtKB-KW"/>
</dbReference>
<dbReference type="RefSeq" id="WP_094438225.1">
    <property type="nucleotide sequence ID" value="NZ_NKDB02000002.1"/>
</dbReference>
<dbReference type="GO" id="GO:0003677">
    <property type="term" value="F:DNA binding"/>
    <property type="evidence" value="ECO:0007669"/>
    <property type="project" value="UniProtKB-KW"/>
</dbReference>
<dbReference type="InterPro" id="IPR022000">
    <property type="entry name" value="Min27-like_integrase_DNA_bind"/>
</dbReference>
<dbReference type="Pfam" id="PF00589">
    <property type="entry name" value="Phage_integrase"/>
    <property type="match status" value="1"/>
</dbReference>
<comment type="similarity">
    <text evidence="1">Belongs to the 'phage' integrase family.</text>
</comment>
<keyword evidence="4" id="KW-0233">DNA recombination</keyword>
<dbReference type="Gene3D" id="1.10.150.130">
    <property type="match status" value="1"/>
</dbReference>
<keyword evidence="3" id="KW-0238">DNA-binding</keyword>
<keyword evidence="2" id="KW-0229">DNA integration</keyword>
<dbReference type="PANTHER" id="PTHR30629:SF2">
    <property type="entry name" value="PROPHAGE INTEGRASE INTS-RELATED"/>
    <property type="match status" value="1"/>
</dbReference>
<dbReference type="Gene3D" id="1.10.443.10">
    <property type="entry name" value="Intergrase catalytic core"/>
    <property type="match status" value="1"/>
</dbReference>
<evidence type="ECO:0000256" key="2">
    <source>
        <dbReference type="ARBA" id="ARBA00022908"/>
    </source>
</evidence>
<evidence type="ECO:0000313" key="7">
    <source>
        <dbReference type="Proteomes" id="UP000216225"/>
    </source>
</evidence>
<dbReference type="InterPro" id="IPR002104">
    <property type="entry name" value="Integrase_catalytic"/>
</dbReference>
<evidence type="ECO:0000313" key="6">
    <source>
        <dbReference type="EMBL" id="RKJ96664.1"/>
    </source>
</evidence>
<sequence>MPGVIIRKNAMQIDLRGYGYGKEPLPLSPTPANIRYAQRLRLEILGKIERGTFVLAEYFPDSPRVVKSAPTPSESPTLGDIFQEWLKVKRPEVQHSTAHHYQQTLDSYHFDTVRKTRADAFTFRELKLLLAELPEHPKTFNNVASVLSMVLEYGHNAKFIAEPLHLQVTMRKYQKPGPDPFTLEEVEHLLSKFRSDRARGYYEFAFFSGLRPSEILALRWGNVDLRAGTVLVDAALTRGKLKGTKTAAAREIELTSRALKVLERQRKLTQLAAGLVFVDEDGAAFTSTDDPLNAWWKPAMKLSGIRQRDARQTRHTFATMCLMAGIKPAWAARQMGHSVEMFYRVYSRWINHADKGAERRKLDGYISAKLGDTKAKTG</sequence>
<dbReference type="InterPro" id="IPR013762">
    <property type="entry name" value="Integrase-like_cat_sf"/>
</dbReference>
<proteinExistence type="inferred from homology"/>
<gene>
    <name evidence="6" type="ORF">CE154_011625</name>
</gene>
<dbReference type="EMBL" id="NKDB02000002">
    <property type="protein sequence ID" value="RKJ96664.1"/>
    <property type="molecule type" value="Genomic_DNA"/>
</dbReference>